<keyword evidence="3" id="KW-1185">Reference proteome</keyword>
<organism evidence="2 3">
    <name type="scientific">Wenyingzhuangia gilva</name>
    <dbReference type="NCBI Taxonomy" id="3057677"/>
    <lineage>
        <taxon>Bacteria</taxon>
        <taxon>Pseudomonadati</taxon>
        <taxon>Bacteroidota</taxon>
        <taxon>Flavobacteriia</taxon>
        <taxon>Flavobacteriales</taxon>
        <taxon>Flavobacteriaceae</taxon>
        <taxon>Wenyingzhuangia</taxon>
    </lineage>
</organism>
<name>A0ABT8VU73_9FLAO</name>
<evidence type="ECO:0000313" key="2">
    <source>
        <dbReference type="EMBL" id="MDO3695517.1"/>
    </source>
</evidence>
<protein>
    <recommendedName>
        <fullName evidence="4">PKD domain-containing protein</fullName>
    </recommendedName>
</protein>
<dbReference type="RefSeq" id="WP_302884790.1">
    <property type="nucleotide sequence ID" value="NZ_JAUMIT010000006.1"/>
</dbReference>
<dbReference type="PROSITE" id="PS51257">
    <property type="entry name" value="PROKAR_LIPOPROTEIN"/>
    <property type="match status" value="1"/>
</dbReference>
<proteinExistence type="predicted"/>
<evidence type="ECO:0008006" key="4">
    <source>
        <dbReference type="Google" id="ProtNLM"/>
    </source>
</evidence>
<reference evidence="2" key="1">
    <citation type="submission" date="2023-07" db="EMBL/GenBank/DDBJ databases">
        <title>Wenyingzhuangia sp. chi5 genome sequencing and assembly.</title>
        <authorList>
            <person name="Park S."/>
        </authorList>
    </citation>
    <scope>NUCLEOTIDE SEQUENCE</scope>
    <source>
        <strain evidence="2">Chi5</strain>
    </source>
</reference>
<accession>A0ABT8VU73</accession>
<evidence type="ECO:0000313" key="3">
    <source>
        <dbReference type="Proteomes" id="UP001168642"/>
    </source>
</evidence>
<dbReference type="Proteomes" id="UP001168642">
    <property type="component" value="Unassembled WGS sequence"/>
</dbReference>
<dbReference type="EMBL" id="JAUMIT010000006">
    <property type="protein sequence ID" value="MDO3695517.1"/>
    <property type="molecule type" value="Genomic_DNA"/>
</dbReference>
<sequence length="491" mass="51938">MKLLKQGKYVLLALSIIACSKDEDVAGSGSATITNLTFTSVGVDDTGKVVGVTPTSSGGSNTVYTVDFGDPSAVGDSDVKQTSGPQVTYEYPAATATYDITVTADADKAAPVSVTKQHTVTFEAATSIADFEDEASLNLRNDTSGSAATIVVESKTGKNGSASNVGVITNVGSAYEAVSINLTKHIDVKSKSILTLDFYQATATETPVLLKFEGAKTANGFDIEVLTNSTATAGWQTLTFDFGKDAVNSYPNQENTTVTLDEFQKLVVFVGFAVEQSGVFYVDNIAGSTVGTDVPDTDSDGVIDSIDKCKTVAGNSENDGCPDVSEPTDAPTTPTVLETNVISLFSDAYTDVNVTTWRTDWSMGNYEEKTIATNPVKIYTSLDYAGIETVGDNLIDASEMTHVHVDIWSGSATGFQLKIVDFGADKAYAGGDDSEGLKLMEGFAQGQWVSFDFPLSDFTGLANKTNIAQFVINGFPSGQVDVVIDNFYLYK</sequence>
<feature type="region of interest" description="Disordered" evidence="1">
    <location>
        <begin position="314"/>
        <end position="333"/>
    </location>
</feature>
<evidence type="ECO:0000256" key="1">
    <source>
        <dbReference type="SAM" id="MobiDB-lite"/>
    </source>
</evidence>
<comment type="caution">
    <text evidence="2">The sequence shown here is derived from an EMBL/GenBank/DDBJ whole genome shotgun (WGS) entry which is preliminary data.</text>
</comment>
<gene>
    <name evidence="2" type="ORF">QVZ41_11770</name>
</gene>